<dbReference type="OrthoDB" id="88815at2759"/>
<name>A0A6A3KXN1_9STRA</name>
<evidence type="ECO:0008006" key="7">
    <source>
        <dbReference type="Google" id="ProtNLM"/>
    </source>
</evidence>
<evidence type="ECO:0000313" key="5">
    <source>
        <dbReference type="Proteomes" id="UP000434957"/>
    </source>
</evidence>
<dbReference type="EMBL" id="QXFU01001052">
    <property type="protein sequence ID" value="KAE9012166.1"/>
    <property type="molecule type" value="Genomic_DNA"/>
</dbReference>
<evidence type="ECO:0000313" key="1">
    <source>
        <dbReference type="EMBL" id="KAE9012166.1"/>
    </source>
</evidence>
<keyword evidence="5" id="KW-1185">Reference proteome</keyword>
<sequence>MDVKMALPPANEIKLYCGVYRRAKVFSVVARLDEQVECLLIKLGEQLGVIPMDLGLYLAKKKGGDWVKSDEELKSFLSRGPVRNESGGTAFNRMWPSNLLSKYFDQQTLPYGVVHVLVELTENYLKRQKTGSEVPSAMDARMAPLDLTDLKAKASKSGDLPKDGDFLKLFEWNDDDCGSVKDIQAIGDIVGFTGSKFYVRKEILRVLENFKKFLHVKFGITTEEFRKEQFIFMGSSGMGKSCILALICFYLAIEKNVPVVWHGVVAVGGPATRLFHQGKYYEWPDSKGDIYSTIYDSRSGGGFDPASCWFCIDGLSQEQLARTNFGTAFTLLATSGQFEIKGESGAMQIICLVPYWRLDDLKDLASKCWNLNESDVAGRYFVSGGRLSDFLLPEKDARDAVNTALRKLDANGADVLLTTHRCSAFEPIDRIHMLGVQETSNLEHYLLYRCWRSCITSRLAMEYLLTLTKPDNFHKRFVVAKDVNDPQLQSLVLEHLFRSIVRYRKSVGIVYMKYDNVDRRTHRDPEHRLMREDNILLWA</sequence>
<proteinExistence type="predicted"/>
<dbReference type="EMBL" id="QXFV01001028">
    <property type="protein sequence ID" value="KAE9017542.1"/>
    <property type="molecule type" value="Genomic_DNA"/>
</dbReference>
<dbReference type="AlphaFoldDB" id="A0A6A3KXN1"/>
<reference evidence="4 6" key="1">
    <citation type="submission" date="2018-09" db="EMBL/GenBank/DDBJ databases">
        <title>Genomic investigation of the strawberry pathogen Phytophthora fragariae indicates pathogenicity is determined by transcriptional variation in three key races.</title>
        <authorList>
            <person name="Adams T.M."/>
            <person name="Armitage A.D."/>
            <person name="Sobczyk M.K."/>
            <person name="Bates H.J."/>
            <person name="Dunwell J.M."/>
            <person name="Nellist C.F."/>
            <person name="Harrison R.J."/>
        </authorList>
    </citation>
    <scope>NUCLEOTIDE SEQUENCE [LARGE SCALE GENOMIC DNA]</scope>
    <source>
        <strain evidence="2 4">SCRP249</strain>
        <strain evidence="1 6">SCRP324</strain>
        <strain evidence="3 5">SCRP333</strain>
    </source>
</reference>
<dbReference type="Proteomes" id="UP000429607">
    <property type="component" value="Unassembled WGS sequence"/>
</dbReference>
<accession>A0A6A3KXN1</accession>
<dbReference type="Proteomes" id="UP000435112">
    <property type="component" value="Unassembled WGS sequence"/>
</dbReference>
<protein>
    <recommendedName>
        <fullName evidence="7">Crinkler effector protein N-terminal domain-containing protein</fullName>
    </recommendedName>
</protein>
<organism evidence="1 6">
    <name type="scientific">Phytophthora rubi</name>
    <dbReference type="NCBI Taxonomy" id="129364"/>
    <lineage>
        <taxon>Eukaryota</taxon>
        <taxon>Sar</taxon>
        <taxon>Stramenopiles</taxon>
        <taxon>Oomycota</taxon>
        <taxon>Peronosporomycetes</taxon>
        <taxon>Peronosporales</taxon>
        <taxon>Peronosporaceae</taxon>
        <taxon>Phytophthora</taxon>
    </lineage>
</organism>
<evidence type="ECO:0000313" key="3">
    <source>
        <dbReference type="EMBL" id="KAE9304864.1"/>
    </source>
</evidence>
<evidence type="ECO:0000313" key="2">
    <source>
        <dbReference type="EMBL" id="KAE9017542.1"/>
    </source>
</evidence>
<evidence type="ECO:0000313" key="6">
    <source>
        <dbReference type="Proteomes" id="UP000435112"/>
    </source>
</evidence>
<evidence type="ECO:0000313" key="4">
    <source>
        <dbReference type="Proteomes" id="UP000429607"/>
    </source>
</evidence>
<dbReference type="Proteomes" id="UP000434957">
    <property type="component" value="Unassembled WGS sequence"/>
</dbReference>
<gene>
    <name evidence="2" type="ORF">PR001_g14371</name>
    <name evidence="1" type="ORF">PR002_g14878</name>
    <name evidence="3" type="ORF">PR003_g21644</name>
</gene>
<comment type="caution">
    <text evidence="1">The sequence shown here is derived from an EMBL/GenBank/DDBJ whole genome shotgun (WGS) entry which is preliminary data.</text>
</comment>
<dbReference type="EMBL" id="QXFT01002051">
    <property type="protein sequence ID" value="KAE9304864.1"/>
    <property type="molecule type" value="Genomic_DNA"/>
</dbReference>